<proteinExistence type="predicted"/>
<reference evidence="1 2" key="1">
    <citation type="submission" date="2018-05" db="EMBL/GenBank/DDBJ databases">
        <title>Genomic Encyclopedia of Type Strains, Phase IV (KMG-IV): sequencing the most valuable type-strain genomes for metagenomic binning, comparative biology and taxonomic classification.</title>
        <authorList>
            <person name="Goeker M."/>
        </authorList>
    </citation>
    <scope>NUCLEOTIDE SEQUENCE [LARGE SCALE GENOMIC DNA]</scope>
    <source>
        <strain evidence="1 2">DSM 6462</strain>
    </source>
</reference>
<evidence type="ECO:0000313" key="1">
    <source>
        <dbReference type="EMBL" id="PXW54650.1"/>
    </source>
</evidence>
<sequence length="446" mass="47298">MTETAHPLSLDEIAGRIGGQVHGSFVIGAQVLGQGGNVRWSPQGHLNVYAEGAARYHSGDLRTATLIALGLPVAENDNDPDAPRDLPVLPRMHPAPWTPESAGGLLGEVATWVTSTAIIPVPELSLAASLALLAGLCGDRVLAPTEAGVNVFMTTLLATAGGKGHPPRAARELGDAAGKLGAVSNGDPTSYAALERILRRRPSTVIVLDEFGLVLQDINARHRSAPAASIRKFLLAIYDQANSRFDGRAYASAETKGDDSPIEGPALTVLGMTTPGTLYEGLSEASISDGFINRFVFFSASPPAIVKPPSLGRRARPPQLLVDLLRDAIDSLPRMDGLAGAFNKFVIPFEGGEGGEAYGRWGEVFSWQHDLRWDETERHINGRAAENTLRLATLRAISRNPAAPAVSVDDIEWGFAIVRRSIGIISDGIKRHMAASPAGSPTIPRH</sequence>
<dbReference type="AlphaFoldDB" id="A0A2V3TXY8"/>
<dbReference type="Pfam" id="PF13148">
    <property type="entry name" value="DUF3987"/>
    <property type="match status" value="1"/>
</dbReference>
<dbReference type="Proteomes" id="UP000248021">
    <property type="component" value="Unassembled WGS sequence"/>
</dbReference>
<accession>A0A2V3TXY8</accession>
<comment type="caution">
    <text evidence="1">The sequence shown here is derived from an EMBL/GenBank/DDBJ whole genome shotgun (WGS) entry which is preliminary data.</text>
</comment>
<evidence type="ECO:0000313" key="2">
    <source>
        <dbReference type="Proteomes" id="UP000248021"/>
    </source>
</evidence>
<name>A0A2V3TXY8_9HYPH</name>
<dbReference type="EMBL" id="QJJK01000011">
    <property type="protein sequence ID" value="PXW54650.1"/>
    <property type="molecule type" value="Genomic_DNA"/>
</dbReference>
<dbReference type="InterPro" id="IPR025048">
    <property type="entry name" value="DUF3987"/>
</dbReference>
<keyword evidence="2" id="KW-1185">Reference proteome</keyword>
<organism evidence="1 2">
    <name type="scientific">Chelatococcus asaccharovorans</name>
    <dbReference type="NCBI Taxonomy" id="28210"/>
    <lineage>
        <taxon>Bacteria</taxon>
        <taxon>Pseudomonadati</taxon>
        <taxon>Pseudomonadota</taxon>
        <taxon>Alphaproteobacteria</taxon>
        <taxon>Hyphomicrobiales</taxon>
        <taxon>Chelatococcaceae</taxon>
        <taxon>Chelatococcus</taxon>
    </lineage>
</organism>
<gene>
    <name evidence="1" type="ORF">C7450_111182</name>
</gene>
<protein>
    <submittedName>
        <fullName evidence="1">Uncharacterized protein DUF3987</fullName>
    </submittedName>
</protein>